<reference evidence="4" key="1">
    <citation type="journal article" date="2019" name="Int. J. Syst. Evol. Microbiol.">
        <title>The Global Catalogue of Microorganisms (GCM) 10K type strain sequencing project: providing services to taxonomists for standard genome sequencing and annotation.</title>
        <authorList>
            <consortium name="The Broad Institute Genomics Platform"/>
            <consortium name="The Broad Institute Genome Sequencing Center for Infectious Disease"/>
            <person name="Wu L."/>
            <person name="Ma J."/>
        </authorList>
    </citation>
    <scope>NUCLEOTIDE SEQUENCE [LARGE SCALE GENOMIC DNA]</scope>
    <source>
        <strain evidence="4">CGMCC 4.7426</strain>
    </source>
</reference>
<dbReference type="InterPro" id="IPR052048">
    <property type="entry name" value="ST_Response_Regulator"/>
</dbReference>
<dbReference type="PANTHER" id="PTHR43228">
    <property type="entry name" value="TWO-COMPONENT RESPONSE REGULATOR"/>
    <property type="match status" value="1"/>
</dbReference>
<dbReference type="Gene3D" id="3.40.50.2300">
    <property type="match status" value="1"/>
</dbReference>
<dbReference type="PANTHER" id="PTHR43228:SF1">
    <property type="entry name" value="TWO-COMPONENT RESPONSE REGULATOR ARR22"/>
    <property type="match status" value="1"/>
</dbReference>
<dbReference type="EMBL" id="JBHSFU010000003">
    <property type="protein sequence ID" value="MFC4557227.1"/>
    <property type="molecule type" value="Genomic_DNA"/>
</dbReference>
<evidence type="ECO:0000313" key="3">
    <source>
        <dbReference type="EMBL" id="MFC4557227.1"/>
    </source>
</evidence>
<sequence length="125" mass="13763">MARILIVDDANFMRVTLGSIVKKAKHEVVGEAQNGAEAVKLYKELNPELVTMDITMPVMNGIDAIKEIIAIDPAATIVVCSAMGQQKVVVECIELGAKDFIVKPFDENRVLDTIDRILPEVQRQT</sequence>
<organism evidence="3 4">
    <name type="scientific">Virgibacillus kekensis</name>
    <dbReference type="NCBI Taxonomy" id="202261"/>
    <lineage>
        <taxon>Bacteria</taxon>
        <taxon>Bacillati</taxon>
        <taxon>Bacillota</taxon>
        <taxon>Bacilli</taxon>
        <taxon>Bacillales</taxon>
        <taxon>Bacillaceae</taxon>
        <taxon>Virgibacillus</taxon>
    </lineage>
</organism>
<dbReference type="SUPFAM" id="SSF52172">
    <property type="entry name" value="CheY-like"/>
    <property type="match status" value="1"/>
</dbReference>
<dbReference type="InterPro" id="IPR011006">
    <property type="entry name" value="CheY-like_superfamily"/>
</dbReference>
<feature type="domain" description="Response regulatory" evidence="2">
    <location>
        <begin position="3"/>
        <end position="118"/>
    </location>
</feature>
<name>A0ABV9DEM0_9BACI</name>
<dbReference type="PROSITE" id="PS50110">
    <property type="entry name" value="RESPONSE_REGULATORY"/>
    <property type="match status" value="1"/>
</dbReference>
<proteinExistence type="predicted"/>
<dbReference type="SMART" id="SM00448">
    <property type="entry name" value="REC"/>
    <property type="match status" value="1"/>
</dbReference>
<dbReference type="InterPro" id="IPR001789">
    <property type="entry name" value="Sig_transdc_resp-reg_receiver"/>
</dbReference>
<keyword evidence="4" id="KW-1185">Reference proteome</keyword>
<evidence type="ECO:0000256" key="1">
    <source>
        <dbReference type="PROSITE-ProRule" id="PRU00169"/>
    </source>
</evidence>
<evidence type="ECO:0000259" key="2">
    <source>
        <dbReference type="PROSITE" id="PS50110"/>
    </source>
</evidence>
<protein>
    <submittedName>
        <fullName evidence="3">Response regulator</fullName>
    </submittedName>
</protein>
<accession>A0ABV9DEM0</accession>
<feature type="modified residue" description="4-aspartylphosphate" evidence="1">
    <location>
        <position position="53"/>
    </location>
</feature>
<comment type="caution">
    <text evidence="3">The sequence shown here is derived from an EMBL/GenBank/DDBJ whole genome shotgun (WGS) entry which is preliminary data.</text>
</comment>
<dbReference type="Pfam" id="PF00072">
    <property type="entry name" value="Response_reg"/>
    <property type="match status" value="1"/>
</dbReference>
<dbReference type="RefSeq" id="WP_390293167.1">
    <property type="nucleotide sequence ID" value="NZ_JBHSFU010000003.1"/>
</dbReference>
<gene>
    <name evidence="3" type="ORF">ACFO3D_03245</name>
</gene>
<dbReference type="Proteomes" id="UP001595989">
    <property type="component" value="Unassembled WGS sequence"/>
</dbReference>
<evidence type="ECO:0000313" key="4">
    <source>
        <dbReference type="Proteomes" id="UP001595989"/>
    </source>
</evidence>
<keyword evidence="1" id="KW-0597">Phosphoprotein</keyword>